<name>A0A0R3PMU6_ANGCS</name>
<evidence type="ECO:0000313" key="3">
    <source>
        <dbReference type="WBParaSite" id="ACOC_0000626501-mRNA-1"/>
    </source>
</evidence>
<proteinExistence type="predicted"/>
<reference evidence="1 2" key="2">
    <citation type="submission" date="2018-11" db="EMBL/GenBank/DDBJ databases">
        <authorList>
            <consortium name="Pathogen Informatics"/>
        </authorList>
    </citation>
    <scope>NUCLEOTIDE SEQUENCE [LARGE SCALE GENOMIC DNA]</scope>
    <source>
        <strain evidence="1 2">Costa Rica</strain>
    </source>
</reference>
<reference evidence="3" key="1">
    <citation type="submission" date="2017-02" db="UniProtKB">
        <authorList>
            <consortium name="WormBaseParasite"/>
        </authorList>
    </citation>
    <scope>IDENTIFICATION</scope>
</reference>
<sequence>MWQFRRLTFGGEAALRSRMHSNADAFTGLSGDVVLHNGFPTPQADIAFSHTTGKTANGRRIVPLSPILPAFHVIQQ</sequence>
<evidence type="ECO:0000313" key="2">
    <source>
        <dbReference type="Proteomes" id="UP000267027"/>
    </source>
</evidence>
<evidence type="ECO:0000313" key="1">
    <source>
        <dbReference type="EMBL" id="VDM57851.1"/>
    </source>
</evidence>
<dbReference type="EMBL" id="UYYA01003932">
    <property type="protein sequence ID" value="VDM57851.1"/>
    <property type="molecule type" value="Genomic_DNA"/>
</dbReference>
<protein>
    <submittedName>
        <fullName evidence="3">AMP-binding domain-containing protein</fullName>
    </submittedName>
</protein>
<gene>
    <name evidence="1" type="ORF">ACOC_LOCUS6266</name>
</gene>
<keyword evidence="2" id="KW-1185">Reference proteome</keyword>
<organism evidence="3">
    <name type="scientific">Angiostrongylus costaricensis</name>
    <name type="common">Nematode worm</name>
    <dbReference type="NCBI Taxonomy" id="334426"/>
    <lineage>
        <taxon>Eukaryota</taxon>
        <taxon>Metazoa</taxon>
        <taxon>Ecdysozoa</taxon>
        <taxon>Nematoda</taxon>
        <taxon>Chromadorea</taxon>
        <taxon>Rhabditida</taxon>
        <taxon>Rhabditina</taxon>
        <taxon>Rhabditomorpha</taxon>
        <taxon>Strongyloidea</taxon>
        <taxon>Metastrongylidae</taxon>
        <taxon>Angiostrongylus</taxon>
    </lineage>
</organism>
<dbReference type="WBParaSite" id="ACOC_0000626501-mRNA-1">
    <property type="protein sequence ID" value="ACOC_0000626501-mRNA-1"/>
    <property type="gene ID" value="ACOC_0000626501"/>
</dbReference>
<accession>A0A0R3PMU6</accession>
<dbReference type="AlphaFoldDB" id="A0A0R3PMU6"/>
<dbReference type="Proteomes" id="UP000267027">
    <property type="component" value="Unassembled WGS sequence"/>
</dbReference>